<dbReference type="SUPFAM" id="SSF57716">
    <property type="entry name" value="Glucocorticoid receptor-like (DNA-binding domain)"/>
    <property type="match status" value="1"/>
</dbReference>
<dbReference type="GO" id="GO:0008270">
    <property type="term" value="F:zinc ion binding"/>
    <property type="evidence" value="ECO:0007669"/>
    <property type="project" value="UniProtKB-KW"/>
</dbReference>
<keyword evidence="10" id="KW-1185">Reference proteome</keyword>
<keyword evidence="4" id="KW-0805">Transcription regulation</keyword>
<sequence>MSRYNNGNPPIIGGFTQSLDFINNNQIPAPPSEISTTSSEATSSPYIPTPLSSTSNDLPLPKVTHSHKLSNPYQRQSQQQPYQNLQQQLVSSSSNKDLTIHEPPYIPSTFLPSYYSESRFPHASPSSSTSQNRIYQIAENDIGNEDGNGVNNSSSSSNHDPTAWEKLSKSGPSQFDLLEGINLPFSSSIKQKYKKGSSSSHKKGNDLGIKGYTSVALMDLAGLPHNRDSDLIMPGQFDLPVYNAWSGGGGGSTNSNSNTTGPNRMVTGLTTWQPGPSSTSASQFMQSQFQSQSQSPSQSQDQQTNSPFSTGRHISASPHQNQAHLASTSSTSTSANASPRFQPYPRTNQQQRIISSASPATSSNTMLPPPNPQNQQSSSSAALTRSWSEPNLPENTPLSAGYPGNMYANVPLPEGYMSTPPFGGRAIDPIRIGVDEFTQAYEMYNHILSAIPYIIPSTQPELSTSSYAAQNQSQAQADPTVPRQTFDSLVSLAADSYHLLSGSTASVHPSVMPLSDQPLGSGNWQKGKRRNSNSSPGLSGANGGNTEVVGSSGGSKKAATKCLGCGATETPEWRRGPMGPRTLCNACGLVHMKLQRKKKKQEEKARAAAAAAASGPLSGNIGNLAKPG</sequence>
<evidence type="ECO:0000256" key="5">
    <source>
        <dbReference type="ARBA" id="ARBA00023163"/>
    </source>
</evidence>
<evidence type="ECO:0000256" key="7">
    <source>
        <dbReference type="SAM" id="MobiDB-lite"/>
    </source>
</evidence>
<evidence type="ECO:0000313" key="10">
    <source>
        <dbReference type="Proteomes" id="UP001355207"/>
    </source>
</evidence>
<dbReference type="CDD" id="cd00202">
    <property type="entry name" value="ZnF_GATA"/>
    <property type="match status" value="1"/>
</dbReference>
<dbReference type="AlphaFoldDB" id="A0AAX4JT01"/>
<feature type="region of interest" description="Disordered" evidence="7">
    <location>
        <begin position="250"/>
        <end position="403"/>
    </location>
</feature>
<keyword evidence="2 6" id="KW-0863">Zinc-finger</keyword>
<dbReference type="Pfam" id="PF00320">
    <property type="entry name" value="GATA"/>
    <property type="match status" value="1"/>
</dbReference>
<evidence type="ECO:0000256" key="2">
    <source>
        <dbReference type="ARBA" id="ARBA00022771"/>
    </source>
</evidence>
<accession>A0AAX4JT01</accession>
<feature type="compositionally biased region" description="Low complexity" evidence="7">
    <location>
        <begin position="277"/>
        <end position="303"/>
    </location>
</feature>
<dbReference type="EMBL" id="CP144100">
    <property type="protein sequence ID" value="WWC87879.1"/>
    <property type="molecule type" value="Genomic_DNA"/>
</dbReference>
<protein>
    <recommendedName>
        <fullName evidence="8">GATA-type domain-containing protein</fullName>
    </recommendedName>
</protein>
<dbReference type="PROSITE" id="PS50114">
    <property type="entry name" value="GATA_ZN_FINGER_2"/>
    <property type="match status" value="1"/>
</dbReference>
<proteinExistence type="predicted"/>
<name>A0AAX4JT01_9TREE</name>
<evidence type="ECO:0000256" key="1">
    <source>
        <dbReference type="ARBA" id="ARBA00022723"/>
    </source>
</evidence>
<keyword evidence="3" id="KW-0862">Zinc</keyword>
<dbReference type="InterPro" id="IPR013088">
    <property type="entry name" value="Znf_NHR/GATA"/>
</dbReference>
<evidence type="ECO:0000256" key="4">
    <source>
        <dbReference type="ARBA" id="ARBA00023015"/>
    </source>
</evidence>
<dbReference type="GeneID" id="91093449"/>
<dbReference type="PANTHER" id="PTHR47172">
    <property type="entry name" value="OS01G0976800 PROTEIN"/>
    <property type="match status" value="1"/>
</dbReference>
<feature type="compositionally biased region" description="Low complexity" evidence="7">
    <location>
        <begin position="69"/>
        <end position="95"/>
    </location>
</feature>
<dbReference type="GO" id="GO:0043565">
    <property type="term" value="F:sequence-specific DNA binding"/>
    <property type="evidence" value="ECO:0007669"/>
    <property type="project" value="InterPro"/>
</dbReference>
<feature type="compositionally biased region" description="Low complexity" evidence="7">
    <location>
        <begin position="373"/>
        <end position="382"/>
    </location>
</feature>
<evidence type="ECO:0000256" key="6">
    <source>
        <dbReference type="PROSITE-ProRule" id="PRU00094"/>
    </source>
</evidence>
<keyword evidence="5" id="KW-0804">Transcription</keyword>
<dbReference type="RefSeq" id="XP_066074642.1">
    <property type="nucleotide sequence ID" value="XM_066218545.1"/>
</dbReference>
<feature type="compositionally biased region" description="Low complexity" evidence="7">
    <location>
        <begin position="32"/>
        <end position="45"/>
    </location>
</feature>
<feature type="compositionally biased region" description="Low complexity" evidence="7">
    <location>
        <begin position="326"/>
        <end position="338"/>
    </location>
</feature>
<evidence type="ECO:0000313" key="9">
    <source>
        <dbReference type="EMBL" id="WWC87879.1"/>
    </source>
</evidence>
<feature type="region of interest" description="Disordered" evidence="7">
    <location>
        <begin position="598"/>
        <end position="628"/>
    </location>
</feature>
<dbReference type="Proteomes" id="UP001355207">
    <property type="component" value="Chromosome 3"/>
</dbReference>
<evidence type="ECO:0000256" key="3">
    <source>
        <dbReference type="ARBA" id="ARBA00022833"/>
    </source>
</evidence>
<keyword evidence="1" id="KW-0479">Metal-binding</keyword>
<dbReference type="GO" id="GO:0006355">
    <property type="term" value="P:regulation of DNA-templated transcription"/>
    <property type="evidence" value="ECO:0007669"/>
    <property type="project" value="InterPro"/>
</dbReference>
<dbReference type="PANTHER" id="PTHR47172:SF24">
    <property type="entry name" value="GATA ZINC FINGER DOMAIN-CONTAINING PROTEIN 14-RELATED"/>
    <property type="match status" value="1"/>
</dbReference>
<evidence type="ECO:0000259" key="8">
    <source>
        <dbReference type="PROSITE" id="PS50114"/>
    </source>
</evidence>
<feature type="region of interest" description="Disordered" evidence="7">
    <location>
        <begin position="507"/>
        <end position="560"/>
    </location>
</feature>
<feature type="region of interest" description="Disordered" evidence="7">
    <location>
        <begin position="142"/>
        <end position="170"/>
    </location>
</feature>
<gene>
    <name evidence="9" type="ORF">L201_002777</name>
</gene>
<feature type="domain" description="GATA-type" evidence="8">
    <location>
        <begin position="556"/>
        <end position="591"/>
    </location>
</feature>
<feature type="compositionally biased region" description="Polar residues" evidence="7">
    <location>
        <begin position="345"/>
        <end position="366"/>
    </location>
</feature>
<feature type="region of interest" description="Disordered" evidence="7">
    <location>
        <begin position="22"/>
        <end position="103"/>
    </location>
</feature>
<organism evidence="9 10">
    <name type="scientific">Kwoniella dendrophila CBS 6074</name>
    <dbReference type="NCBI Taxonomy" id="1295534"/>
    <lineage>
        <taxon>Eukaryota</taxon>
        <taxon>Fungi</taxon>
        <taxon>Dikarya</taxon>
        <taxon>Basidiomycota</taxon>
        <taxon>Agaricomycotina</taxon>
        <taxon>Tremellomycetes</taxon>
        <taxon>Tremellales</taxon>
        <taxon>Cryptococcaceae</taxon>
        <taxon>Kwoniella</taxon>
    </lineage>
</organism>
<dbReference type="SMART" id="SM00401">
    <property type="entry name" value="ZnF_GATA"/>
    <property type="match status" value="1"/>
</dbReference>
<feature type="compositionally biased region" description="Polar residues" evidence="7">
    <location>
        <begin position="383"/>
        <end position="398"/>
    </location>
</feature>
<reference evidence="9 10" key="1">
    <citation type="submission" date="2024-01" db="EMBL/GenBank/DDBJ databases">
        <title>Comparative genomics of Cryptococcus and Kwoniella reveals pathogenesis evolution and contrasting modes of karyotype evolution via chromosome fusion or intercentromeric recombination.</title>
        <authorList>
            <person name="Coelho M.A."/>
            <person name="David-Palma M."/>
            <person name="Shea T."/>
            <person name="Bowers K."/>
            <person name="McGinley-Smith S."/>
            <person name="Mohammad A.W."/>
            <person name="Gnirke A."/>
            <person name="Yurkov A.M."/>
            <person name="Nowrousian M."/>
            <person name="Sun S."/>
            <person name="Cuomo C.A."/>
            <person name="Heitman J."/>
        </authorList>
    </citation>
    <scope>NUCLEOTIDE SEQUENCE [LARGE SCALE GENOMIC DNA]</scope>
    <source>
        <strain evidence="9 10">CBS 6074</strain>
    </source>
</reference>
<dbReference type="Gene3D" id="3.30.50.10">
    <property type="entry name" value="Erythroid Transcription Factor GATA-1, subunit A"/>
    <property type="match status" value="1"/>
</dbReference>
<dbReference type="InterPro" id="IPR000679">
    <property type="entry name" value="Znf_GATA"/>
</dbReference>